<dbReference type="PANTHER" id="PTHR21451">
    <property type="entry name" value="HISTONE H3 METHYLTRANSFERASE"/>
    <property type="match status" value="1"/>
</dbReference>
<keyword evidence="7 11" id="KW-0156">Chromatin regulator</keyword>
<accession>A0A8E0RT77</accession>
<keyword evidence="5 11" id="KW-0808">Transferase</keyword>
<evidence type="ECO:0000256" key="3">
    <source>
        <dbReference type="ARBA" id="ARBA00020987"/>
    </source>
</evidence>
<gene>
    <name evidence="13" type="ORF">FBUS_06854</name>
</gene>
<evidence type="ECO:0000259" key="12">
    <source>
        <dbReference type="PROSITE" id="PS51569"/>
    </source>
</evidence>
<evidence type="ECO:0000256" key="9">
    <source>
        <dbReference type="ARBA" id="ARBA00029821"/>
    </source>
</evidence>
<feature type="domain" description="DOT1" evidence="12">
    <location>
        <begin position="30"/>
        <end position="337"/>
    </location>
</feature>
<evidence type="ECO:0000313" key="14">
    <source>
        <dbReference type="Proteomes" id="UP000728185"/>
    </source>
</evidence>
<dbReference type="Proteomes" id="UP000728185">
    <property type="component" value="Unassembled WGS sequence"/>
</dbReference>
<sequence length="364" mass="41832">MAEDRLISLLSPAKSQTEVFKWIDTKVCNNQKGEIWDENSEIVDIVHFIHEDVEELRQNRELIEALKTVDRCSYSAVKSLCDLYNDVISKLWEEWSNSGVKPSFLNQRASKLHVQFILLQCYNRAVVEPDKLNQYPPFSPQVYGETSFELISQMIETVRISSDDSFIDLGSGVGQVVLQVAACSDAKICVGIEKAEYPAACAAGLDKEFRRWMSFYGKCYRPYMLERGDFLSAEYHERIASAGVLFANNFAFGPEVDHQLKQRFANLKEGARIISSKAFCPLNFRISDRNLSDIGSIMHVTCLNPIQDAVSWTDKPFSYYVHTIDRSLLERYFSRLKNPKLRVCFVLYPHVEFSYSLFRFTHAN</sequence>
<protein>
    <recommendedName>
        <fullName evidence="3 11">Histone-lysine N-methyltransferase, H3 lysine-79 specific</fullName>
        <ecNumber evidence="2 11">2.1.1.360</ecNumber>
    </recommendedName>
    <alternativeName>
        <fullName evidence="9 11">Histone H3-K79 methyltransferase</fullName>
    </alternativeName>
</protein>
<comment type="function">
    <text evidence="11">Histone methyltransferase that specifically trimethylates histone H3 to form H3K79me3. This methylation is required for telomere silencing and for the pachytene checkpoint during the meiotic cell cycle by allowing the recruitment of RAD9 to double strand breaks. Nucleosomes are preferred as substrate compared to free histone.</text>
</comment>
<dbReference type="PROSITE" id="PS51569">
    <property type="entry name" value="DOT1"/>
    <property type="match status" value="1"/>
</dbReference>
<keyword evidence="8 11" id="KW-0539">Nucleus</keyword>
<keyword evidence="4 11" id="KW-0489">Methyltransferase</keyword>
<comment type="miscellaneous">
    <text evidence="11">In contrast to other lysine histone methyltransferases, it does not contain a SET domain, suggesting the existence of another mechanism for methylation of lysine residues of histones.</text>
</comment>
<dbReference type="EC" id="2.1.1.360" evidence="2 11"/>
<dbReference type="GO" id="GO:0000077">
    <property type="term" value="P:DNA damage checkpoint signaling"/>
    <property type="evidence" value="ECO:0007669"/>
    <property type="project" value="TreeGrafter"/>
</dbReference>
<keyword evidence="14" id="KW-1185">Reference proteome</keyword>
<organism evidence="13 14">
    <name type="scientific">Fasciolopsis buskii</name>
    <dbReference type="NCBI Taxonomy" id="27845"/>
    <lineage>
        <taxon>Eukaryota</taxon>
        <taxon>Metazoa</taxon>
        <taxon>Spiralia</taxon>
        <taxon>Lophotrochozoa</taxon>
        <taxon>Platyhelminthes</taxon>
        <taxon>Trematoda</taxon>
        <taxon>Digenea</taxon>
        <taxon>Plagiorchiida</taxon>
        <taxon>Echinostomata</taxon>
        <taxon>Echinostomatoidea</taxon>
        <taxon>Fasciolidae</taxon>
        <taxon>Fasciolopsis</taxon>
    </lineage>
</organism>
<evidence type="ECO:0000256" key="1">
    <source>
        <dbReference type="ARBA" id="ARBA00004123"/>
    </source>
</evidence>
<dbReference type="Gene3D" id="1.10.260.60">
    <property type="match status" value="1"/>
</dbReference>
<dbReference type="EMBL" id="LUCM01005329">
    <property type="protein sequence ID" value="KAA0192961.1"/>
    <property type="molecule type" value="Genomic_DNA"/>
</dbReference>
<comment type="catalytic activity">
    <reaction evidence="10 11">
        <text>L-lysyl(79)-[histone H3] + 3 S-adenosyl-L-methionine = N(6),N(6),N(6)-trimethyl-L-lysyl(79)-[histone H3] + 3 S-adenosyl-L-homocysteine + 3 H(+)</text>
        <dbReference type="Rhea" id="RHEA:60328"/>
        <dbReference type="Rhea" id="RHEA-COMP:15549"/>
        <dbReference type="Rhea" id="RHEA-COMP:15552"/>
        <dbReference type="ChEBI" id="CHEBI:15378"/>
        <dbReference type="ChEBI" id="CHEBI:29969"/>
        <dbReference type="ChEBI" id="CHEBI:57856"/>
        <dbReference type="ChEBI" id="CHEBI:59789"/>
        <dbReference type="ChEBI" id="CHEBI:61961"/>
        <dbReference type="EC" id="2.1.1.360"/>
    </reaction>
</comment>
<comment type="similarity">
    <text evidence="11">Belongs to the class I-like SAM-binding methyltransferase superfamily. DOT1 family.</text>
</comment>
<dbReference type="SUPFAM" id="SSF53335">
    <property type="entry name" value="S-adenosyl-L-methionine-dependent methyltransferases"/>
    <property type="match status" value="1"/>
</dbReference>
<proteinExistence type="inferred from homology"/>
<evidence type="ECO:0000256" key="11">
    <source>
        <dbReference type="RuleBase" id="RU271113"/>
    </source>
</evidence>
<evidence type="ECO:0000256" key="2">
    <source>
        <dbReference type="ARBA" id="ARBA00012190"/>
    </source>
</evidence>
<dbReference type="PANTHER" id="PTHR21451:SF0">
    <property type="entry name" value="HISTONE-LYSINE N-METHYLTRANSFERASE, H3 LYSINE-79 SPECIFIC"/>
    <property type="match status" value="1"/>
</dbReference>
<name>A0A8E0RT77_9TREM</name>
<evidence type="ECO:0000256" key="5">
    <source>
        <dbReference type="ARBA" id="ARBA00022679"/>
    </source>
</evidence>
<dbReference type="AlphaFoldDB" id="A0A8E0RT77"/>
<dbReference type="GO" id="GO:0140956">
    <property type="term" value="F:histone H3K79 trimethyltransferase activity"/>
    <property type="evidence" value="ECO:0007669"/>
    <property type="project" value="UniProtKB-EC"/>
</dbReference>
<dbReference type="InterPro" id="IPR030445">
    <property type="entry name" value="H3-K79_meTrfase"/>
</dbReference>
<dbReference type="GO" id="GO:0006281">
    <property type="term" value="P:DNA repair"/>
    <property type="evidence" value="ECO:0007669"/>
    <property type="project" value="TreeGrafter"/>
</dbReference>
<dbReference type="Gene3D" id="3.40.50.150">
    <property type="entry name" value="Vaccinia Virus protein VP39"/>
    <property type="match status" value="1"/>
</dbReference>
<evidence type="ECO:0000256" key="8">
    <source>
        <dbReference type="ARBA" id="ARBA00023242"/>
    </source>
</evidence>
<evidence type="ECO:0000256" key="7">
    <source>
        <dbReference type="ARBA" id="ARBA00022853"/>
    </source>
</evidence>
<keyword evidence="6 11" id="KW-0949">S-adenosyl-L-methionine</keyword>
<dbReference type="GO" id="GO:0005634">
    <property type="term" value="C:nucleus"/>
    <property type="evidence" value="ECO:0007669"/>
    <property type="project" value="UniProtKB-SubCell"/>
</dbReference>
<dbReference type="InterPro" id="IPR029063">
    <property type="entry name" value="SAM-dependent_MTases_sf"/>
</dbReference>
<comment type="caution">
    <text evidence="13">The sequence shown here is derived from an EMBL/GenBank/DDBJ whole genome shotgun (WGS) entry which is preliminary data.</text>
</comment>
<dbReference type="Pfam" id="PF08123">
    <property type="entry name" value="DOT1"/>
    <property type="match status" value="1"/>
</dbReference>
<evidence type="ECO:0000256" key="4">
    <source>
        <dbReference type="ARBA" id="ARBA00022603"/>
    </source>
</evidence>
<dbReference type="OrthoDB" id="443402at2759"/>
<dbReference type="InterPro" id="IPR025789">
    <property type="entry name" value="DOT1_dom"/>
</dbReference>
<dbReference type="FunFam" id="3.40.50.150:FF:000033">
    <property type="entry name" value="Histone-lysine N-methyltransferase, H3 lysine-79 specific"/>
    <property type="match status" value="1"/>
</dbReference>
<reference evidence="13" key="1">
    <citation type="submission" date="2019-05" db="EMBL/GenBank/DDBJ databases">
        <title>Annotation for the trematode Fasciolopsis buski.</title>
        <authorList>
            <person name="Choi Y.-J."/>
        </authorList>
    </citation>
    <scope>NUCLEOTIDE SEQUENCE</scope>
    <source>
        <strain evidence="13">HT</strain>
        <tissue evidence="13">Whole worm</tissue>
    </source>
</reference>
<dbReference type="GO" id="GO:0032259">
    <property type="term" value="P:methylation"/>
    <property type="evidence" value="ECO:0007669"/>
    <property type="project" value="UniProtKB-KW"/>
</dbReference>
<evidence type="ECO:0000313" key="13">
    <source>
        <dbReference type="EMBL" id="KAA0192961.1"/>
    </source>
</evidence>
<evidence type="ECO:0000256" key="10">
    <source>
        <dbReference type="ARBA" id="ARBA00047770"/>
    </source>
</evidence>
<evidence type="ECO:0000256" key="6">
    <source>
        <dbReference type="ARBA" id="ARBA00022691"/>
    </source>
</evidence>
<comment type="subcellular location">
    <subcellularLocation>
        <location evidence="1 11">Nucleus</location>
    </subcellularLocation>
</comment>